<comment type="caution">
    <text evidence="1">The sequence shown here is derived from an EMBL/GenBank/DDBJ whole genome shotgun (WGS) entry which is preliminary data.</text>
</comment>
<gene>
    <name evidence="1" type="ORF">A3B25_03730</name>
</gene>
<evidence type="ECO:0000313" key="1">
    <source>
        <dbReference type="EMBL" id="OGZ53319.1"/>
    </source>
</evidence>
<dbReference type="Proteomes" id="UP000179106">
    <property type="component" value="Unassembled WGS sequence"/>
</dbReference>
<evidence type="ECO:0000313" key="2">
    <source>
        <dbReference type="Proteomes" id="UP000179106"/>
    </source>
</evidence>
<proteinExistence type="predicted"/>
<reference evidence="1 2" key="1">
    <citation type="journal article" date="2016" name="Nat. Commun.">
        <title>Thousands of microbial genomes shed light on interconnected biogeochemical processes in an aquifer system.</title>
        <authorList>
            <person name="Anantharaman K."/>
            <person name="Brown C.T."/>
            <person name="Hug L.A."/>
            <person name="Sharon I."/>
            <person name="Castelle C.J."/>
            <person name="Probst A.J."/>
            <person name="Thomas B.C."/>
            <person name="Singh A."/>
            <person name="Wilkins M.J."/>
            <person name="Karaoz U."/>
            <person name="Brodie E.L."/>
            <person name="Williams K.H."/>
            <person name="Hubbard S.S."/>
            <person name="Banfield J.F."/>
        </authorList>
    </citation>
    <scope>NUCLEOTIDE SEQUENCE [LARGE SCALE GENOMIC DNA]</scope>
</reference>
<name>A0A1G2GT67_9BACT</name>
<evidence type="ECO:0008006" key="3">
    <source>
        <dbReference type="Google" id="ProtNLM"/>
    </source>
</evidence>
<protein>
    <recommendedName>
        <fullName evidence="3">t-SNARE coiled-coil homology domain-containing protein</fullName>
    </recommendedName>
</protein>
<dbReference type="STRING" id="1802126.A3B25_03730"/>
<dbReference type="EMBL" id="MHNW01000023">
    <property type="protein sequence ID" value="OGZ53319.1"/>
    <property type="molecule type" value="Genomic_DNA"/>
</dbReference>
<dbReference type="AlphaFoldDB" id="A0A1G2GT67"/>
<organism evidence="1 2">
    <name type="scientific">Candidatus Ryanbacteria bacterium RIFCSPLOWO2_01_FULL_48_26</name>
    <dbReference type="NCBI Taxonomy" id="1802126"/>
    <lineage>
        <taxon>Bacteria</taxon>
        <taxon>Candidatus Ryaniibacteriota</taxon>
    </lineage>
</organism>
<sequence>MKRKTEKRGKESGMGVVLEHIDSKLDHVVEGQRGIQAQIETVDGKVDEVQKDMDYKFSVVFDELHIIRNELKEKIGRDEFVALEKRVLHLEKKTSKFPV</sequence>
<accession>A0A1G2GT67</accession>